<proteinExistence type="predicted"/>
<evidence type="ECO:0008006" key="4">
    <source>
        <dbReference type="Google" id="ProtNLM"/>
    </source>
</evidence>
<sequence>MMSSLPGIVERVRLRLLSNPALLILIVLHTVVCCVSLVTVSERQFYISYNPDLLAYAIVIAAAFSSLSLLFVVARFSFGYFVGFYFYTLILGFLWIDVFTKHNYDRKLAGLSAAVSLLVFLGPALLIRTRVKQIFELSPRALEHLLSFVLVLALGTILVASTYNFRLVSLSRIYDFRDELGFPAVIRYLIGITSSALLPFAFACYWTLNYRWRAAITLLLLLLFYPITLSKFAFFTPAWIVTMLILSRVFEARKTVILSLFIPLVVGLITTLFIAGPIGDLGRTYFNIVNIRMIAAQSSAIDIYNEYFSYHPHTYFCQISFLKSLVHCPYQDPLSVVMDHTYGFGNLNASLFATEGIASVGLLLAPIAAFACGLVIAFGNRLSAGLPPRFVLISGALLPQDLMNVPLTTALLTHGAAFLFLLWYITPRVIFASQNQAKA</sequence>
<feature type="transmembrane region" description="Helical" evidence="1">
    <location>
        <begin position="108"/>
        <end position="126"/>
    </location>
</feature>
<feature type="transmembrane region" description="Helical" evidence="1">
    <location>
        <begin position="258"/>
        <end position="278"/>
    </location>
</feature>
<keyword evidence="3" id="KW-1185">Reference proteome</keyword>
<feature type="transmembrane region" description="Helical" evidence="1">
    <location>
        <begin position="402"/>
        <end position="425"/>
    </location>
</feature>
<dbReference type="Proteomes" id="UP000243904">
    <property type="component" value="Chromosome I"/>
</dbReference>
<feature type="transmembrane region" description="Helical" evidence="1">
    <location>
        <begin position="20"/>
        <end position="41"/>
    </location>
</feature>
<keyword evidence="1" id="KW-0812">Transmembrane</keyword>
<reference evidence="3" key="1">
    <citation type="submission" date="2016-10" db="EMBL/GenBank/DDBJ databases">
        <authorList>
            <person name="Varghese N."/>
            <person name="Submissions S."/>
        </authorList>
    </citation>
    <scope>NUCLEOTIDE SEQUENCE [LARGE SCALE GENOMIC DNA]</scope>
    <source>
        <strain evidence="3">GAS369</strain>
    </source>
</reference>
<keyword evidence="1" id="KW-1133">Transmembrane helix</keyword>
<organism evidence="2 3">
    <name type="scientific">Bradyrhizobium canariense</name>
    <dbReference type="NCBI Taxonomy" id="255045"/>
    <lineage>
        <taxon>Bacteria</taxon>
        <taxon>Pseudomonadati</taxon>
        <taxon>Pseudomonadota</taxon>
        <taxon>Alphaproteobacteria</taxon>
        <taxon>Hyphomicrobiales</taxon>
        <taxon>Nitrobacteraceae</taxon>
        <taxon>Bradyrhizobium</taxon>
    </lineage>
</organism>
<evidence type="ECO:0000256" key="1">
    <source>
        <dbReference type="SAM" id="Phobius"/>
    </source>
</evidence>
<accession>A0A1H1M399</accession>
<feature type="transmembrane region" description="Helical" evidence="1">
    <location>
        <begin position="214"/>
        <end position="246"/>
    </location>
</feature>
<feature type="transmembrane region" description="Helical" evidence="1">
    <location>
        <begin position="357"/>
        <end position="382"/>
    </location>
</feature>
<feature type="transmembrane region" description="Helical" evidence="1">
    <location>
        <begin position="53"/>
        <end position="72"/>
    </location>
</feature>
<feature type="transmembrane region" description="Helical" evidence="1">
    <location>
        <begin position="185"/>
        <end position="208"/>
    </location>
</feature>
<dbReference type="EMBL" id="LT629750">
    <property type="protein sequence ID" value="SDR81206.1"/>
    <property type="molecule type" value="Genomic_DNA"/>
</dbReference>
<evidence type="ECO:0000313" key="2">
    <source>
        <dbReference type="EMBL" id="SDR81206.1"/>
    </source>
</evidence>
<dbReference type="RefSeq" id="WP_244548934.1">
    <property type="nucleotide sequence ID" value="NZ_LT629750.1"/>
</dbReference>
<feature type="transmembrane region" description="Helical" evidence="1">
    <location>
        <begin position="78"/>
        <end position="96"/>
    </location>
</feature>
<name>A0A1H1M399_9BRAD</name>
<feature type="transmembrane region" description="Helical" evidence="1">
    <location>
        <begin position="146"/>
        <end position="165"/>
    </location>
</feature>
<protein>
    <recommendedName>
        <fullName evidence="4">Oligosaccharide repeat unit polymerase</fullName>
    </recommendedName>
</protein>
<evidence type="ECO:0000313" key="3">
    <source>
        <dbReference type="Proteomes" id="UP000243904"/>
    </source>
</evidence>
<keyword evidence="1" id="KW-0472">Membrane</keyword>
<gene>
    <name evidence="2" type="ORF">SAMN05444158_0072</name>
</gene>
<dbReference type="AlphaFoldDB" id="A0A1H1M399"/>